<feature type="region of interest" description="Disordered" evidence="1">
    <location>
        <begin position="103"/>
        <end position="125"/>
    </location>
</feature>
<feature type="region of interest" description="Disordered" evidence="1">
    <location>
        <begin position="394"/>
        <end position="455"/>
    </location>
</feature>
<sequence length="537" mass="58103">MANRASLDQRPDAKLAMLGGSQGATVGTVDTRMVGGNMISTTYSYTNNVFAPPSGSGSLGGGATEPQEDPSAQLPDVRPSLWHSIEVLAIVYRLLRPFGVHSQASKTEPDSSLSPLEKDSGVSPSMNTPGEVYIRKMLHAGKGLPCWKPEPHEPLNHGEGVIPGDVGIFSVEGGFRKVFNLWDDEILIQSSPAARSYHLRYEIPPKPKVYVKASELDEGKALVEGLWYNPIYESDNTTISRFEFHHMESHQQGAVLALTSPGKLEELDDSNGMDLREFISRYAGLLFKYANAIRSINEGEALYIITGCIKSGNWALAAFRHPVTHPHHIPSLVRLPSGIRGDGSQNTAYAWRSPGTFDSYVGKSKVDGAQDQTLFLQGYKLDFSQTFRSQAKLGSSSFAKGRGSDGGGSFNSEGPASGGGGHADSRPSGGSGRGAGAPSGWKGGATAGSTETSDKDAQITTFPDEFQQRFNHPCDILNRFLLEETGSSFALCHDDDWRRVLDLGPTPSSGEASQEKHLKWTISVNHGNHILSKLWWK</sequence>
<keyword evidence="3" id="KW-1185">Reference proteome</keyword>
<evidence type="ECO:0000256" key="1">
    <source>
        <dbReference type="SAM" id="MobiDB-lite"/>
    </source>
</evidence>
<name>A0A4Y7T6C5_COPMI</name>
<protein>
    <submittedName>
        <fullName evidence="2">Uncharacterized protein</fullName>
    </submittedName>
</protein>
<dbReference type="AlphaFoldDB" id="A0A4Y7T6C5"/>
<gene>
    <name evidence="2" type="ORF">FA13DRAFT_650739</name>
</gene>
<evidence type="ECO:0000313" key="2">
    <source>
        <dbReference type="EMBL" id="TEB29561.1"/>
    </source>
</evidence>
<comment type="caution">
    <text evidence="2">The sequence shown here is derived from an EMBL/GenBank/DDBJ whole genome shotgun (WGS) entry which is preliminary data.</text>
</comment>
<dbReference type="OrthoDB" id="3222453at2759"/>
<accession>A0A4Y7T6C5</accession>
<proteinExistence type="predicted"/>
<organism evidence="2 3">
    <name type="scientific">Coprinellus micaceus</name>
    <name type="common">Glistening ink-cap mushroom</name>
    <name type="synonym">Coprinus micaceus</name>
    <dbReference type="NCBI Taxonomy" id="71717"/>
    <lineage>
        <taxon>Eukaryota</taxon>
        <taxon>Fungi</taxon>
        <taxon>Dikarya</taxon>
        <taxon>Basidiomycota</taxon>
        <taxon>Agaricomycotina</taxon>
        <taxon>Agaricomycetes</taxon>
        <taxon>Agaricomycetidae</taxon>
        <taxon>Agaricales</taxon>
        <taxon>Agaricineae</taxon>
        <taxon>Psathyrellaceae</taxon>
        <taxon>Coprinellus</taxon>
    </lineage>
</organism>
<feature type="region of interest" description="Disordered" evidence="1">
    <location>
        <begin position="54"/>
        <end position="76"/>
    </location>
</feature>
<evidence type="ECO:0000313" key="3">
    <source>
        <dbReference type="Proteomes" id="UP000298030"/>
    </source>
</evidence>
<dbReference type="STRING" id="71717.A0A4Y7T6C5"/>
<feature type="compositionally biased region" description="Gly residues" evidence="1">
    <location>
        <begin position="429"/>
        <end position="446"/>
    </location>
</feature>
<dbReference type="Proteomes" id="UP000298030">
    <property type="component" value="Unassembled WGS sequence"/>
</dbReference>
<reference evidence="2 3" key="1">
    <citation type="journal article" date="2019" name="Nat. Ecol. Evol.">
        <title>Megaphylogeny resolves global patterns of mushroom evolution.</title>
        <authorList>
            <person name="Varga T."/>
            <person name="Krizsan K."/>
            <person name="Foldi C."/>
            <person name="Dima B."/>
            <person name="Sanchez-Garcia M."/>
            <person name="Sanchez-Ramirez S."/>
            <person name="Szollosi G.J."/>
            <person name="Szarkandi J.G."/>
            <person name="Papp V."/>
            <person name="Albert L."/>
            <person name="Andreopoulos W."/>
            <person name="Angelini C."/>
            <person name="Antonin V."/>
            <person name="Barry K.W."/>
            <person name="Bougher N.L."/>
            <person name="Buchanan P."/>
            <person name="Buyck B."/>
            <person name="Bense V."/>
            <person name="Catcheside P."/>
            <person name="Chovatia M."/>
            <person name="Cooper J."/>
            <person name="Damon W."/>
            <person name="Desjardin D."/>
            <person name="Finy P."/>
            <person name="Geml J."/>
            <person name="Haridas S."/>
            <person name="Hughes K."/>
            <person name="Justo A."/>
            <person name="Karasinski D."/>
            <person name="Kautmanova I."/>
            <person name="Kiss B."/>
            <person name="Kocsube S."/>
            <person name="Kotiranta H."/>
            <person name="LaButti K.M."/>
            <person name="Lechner B.E."/>
            <person name="Liimatainen K."/>
            <person name="Lipzen A."/>
            <person name="Lukacs Z."/>
            <person name="Mihaltcheva S."/>
            <person name="Morgado L.N."/>
            <person name="Niskanen T."/>
            <person name="Noordeloos M.E."/>
            <person name="Ohm R.A."/>
            <person name="Ortiz-Santana B."/>
            <person name="Ovrebo C."/>
            <person name="Racz N."/>
            <person name="Riley R."/>
            <person name="Savchenko A."/>
            <person name="Shiryaev A."/>
            <person name="Soop K."/>
            <person name="Spirin V."/>
            <person name="Szebenyi C."/>
            <person name="Tomsovsky M."/>
            <person name="Tulloss R.E."/>
            <person name="Uehling J."/>
            <person name="Grigoriev I.V."/>
            <person name="Vagvolgyi C."/>
            <person name="Papp T."/>
            <person name="Martin F.M."/>
            <person name="Miettinen O."/>
            <person name="Hibbett D.S."/>
            <person name="Nagy L.G."/>
        </authorList>
    </citation>
    <scope>NUCLEOTIDE SEQUENCE [LARGE SCALE GENOMIC DNA]</scope>
    <source>
        <strain evidence="2 3">FP101781</strain>
    </source>
</reference>
<dbReference type="EMBL" id="QPFP01000027">
    <property type="protein sequence ID" value="TEB29561.1"/>
    <property type="molecule type" value="Genomic_DNA"/>
</dbReference>
<feature type="compositionally biased region" description="Polar residues" evidence="1">
    <location>
        <begin position="103"/>
        <end position="114"/>
    </location>
</feature>